<dbReference type="Pfam" id="PF00085">
    <property type="entry name" value="Thioredoxin"/>
    <property type="match status" value="1"/>
</dbReference>
<dbReference type="InterPro" id="IPR005788">
    <property type="entry name" value="PDI_thioredoxin-like_dom"/>
</dbReference>
<keyword evidence="7" id="KW-0256">Endoplasmic reticulum</keyword>
<evidence type="ECO:0000256" key="6">
    <source>
        <dbReference type="ARBA" id="ARBA00022737"/>
    </source>
</evidence>
<keyword evidence="10" id="KW-0676">Redox-active center</keyword>
<dbReference type="OrthoDB" id="10264505at2759"/>
<accession>A0A0B1TAD2</accession>
<dbReference type="InterPro" id="IPR013766">
    <property type="entry name" value="Thioredoxin_domain"/>
</dbReference>
<gene>
    <name evidence="15" type="ORF">OESDEN_07006</name>
</gene>
<dbReference type="EC" id="5.3.4.1" evidence="4"/>
<evidence type="ECO:0000313" key="15">
    <source>
        <dbReference type="EMBL" id="KHJ93091.1"/>
    </source>
</evidence>
<comment type="catalytic activity">
    <reaction evidence="1">
        <text>Catalyzes the rearrangement of -S-S- bonds in proteins.</text>
        <dbReference type="EC" id="5.3.4.1"/>
    </reaction>
</comment>
<dbReference type="NCBIfam" id="TIGR01126">
    <property type="entry name" value="pdi_dom"/>
    <property type="match status" value="1"/>
</dbReference>
<dbReference type="PANTHER" id="PTHR45815">
    <property type="entry name" value="PROTEIN DISULFIDE-ISOMERASE A6"/>
    <property type="match status" value="1"/>
</dbReference>
<feature type="domain" description="Thioredoxin" evidence="14">
    <location>
        <begin position="5"/>
        <end position="129"/>
    </location>
</feature>
<evidence type="ECO:0000256" key="11">
    <source>
        <dbReference type="RuleBase" id="RU004208"/>
    </source>
</evidence>
<evidence type="ECO:0000256" key="8">
    <source>
        <dbReference type="ARBA" id="ARBA00023157"/>
    </source>
</evidence>
<dbReference type="PRINTS" id="PR00421">
    <property type="entry name" value="THIOREDOXIN"/>
</dbReference>
<dbReference type="Proteomes" id="UP000053660">
    <property type="component" value="Unassembled WGS sequence"/>
</dbReference>
<protein>
    <recommendedName>
        <fullName evidence="4">protein disulfide-isomerase</fullName>
        <ecNumber evidence="4">5.3.4.1</ecNumber>
    </recommendedName>
</protein>
<dbReference type="GO" id="GO:0015035">
    <property type="term" value="F:protein-disulfide reductase activity"/>
    <property type="evidence" value="ECO:0007669"/>
    <property type="project" value="TreeGrafter"/>
</dbReference>
<keyword evidence="6" id="KW-0677">Repeat</keyword>
<evidence type="ECO:0000313" key="16">
    <source>
        <dbReference type="Proteomes" id="UP000053660"/>
    </source>
</evidence>
<organism evidence="15 16">
    <name type="scientific">Oesophagostomum dentatum</name>
    <name type="common">Nodular worm</name>
    <dbReference type="NCBI Taxonomy" id="61180"/>
    <lineage>
        <taxon>Eukaryota</taxon>
        <taxon>Metazoa</taxon>
        <taxon>Ecdysozoa</taxon>
        <taxon>Nematoda</taxon>
        <taxon>Chromadorea</taxon>
        <taxon>Rhabditida</taxon>
        <taxon>Rhabditina</taxon>
        <taxon>Rhabditomorpha</taxon>
        <taxon>Strongyloidea</taxon>
        <taxon>Strongylidae</taxon>
        <taxon>Oesophagostomum</taxon>
    </lineage>
</organism>
<keyword evidence="5 13" id="KW-0732">Signal</keyword>
<evidence type="ECO:0000256" key="2">
    <source>
        <dbReference type="ARBA" id="ARBA00004319"/>
    </source>
</evidence>
<sequence>MWLSLTLLLVPACFALYTSKDDVIELTSSNFQNRVINSDEIWIVEFYAPWCGHCKNLAPEYKKAATALKGIIKVGAVDMTQHQSVGAPYNVQGFPTIKIFGADKKKPTDYNGARTAQSIADATLAEAKRVVSTRLGGKSSGGSGGSSHGGSDGPTEVIELTDANFEKVGGF</sequence>
<dbReference type="GO" id="GO:0005788">
    <property type="term" value="C:endoplasmic reticulum lumen"/>
    <property type="evidence" value="ECO:0007669"/>
    <property type="project" value="UniProtKB-SubCell"/>
</dbReference>
<dbReference type="CDD" id="cd03001">
    <property type="entry name" value="PDI_a_P5"/>
    <property type="match status" value="1"/>
</dbReference>
<dbReference type="GO" id="GO:0034976">
    <property type="term" value="P:response to endoplasmic reticulum stress"/>
    <property type="evidence" value="ECO:0007669"/>
    <property type="project" value="TreeGrafter"/>
</dbReference>
<evidence type="ECO:0000256" key="5">
    <source>
        <dbReference type="ARBA" id="ARBA00022729"/>
    </source>
</evidence>
<evidence type="ECO:0000256" key="7">
    <source>
        <dbReference type="ARBA" id="ARBA00022824"/>
    </source>
</evidence>
<dbReference type="PROSITE" id="PS51352">
    <property type="entry name" value="THIOREDOXIN_2"/>
    <property type="match status" value="1"/>
</dbReference>
<comment type="similarity">
    <text evidence="3 11">Belongs to the protein disulfide isomerase family.</text>
</comment>
<dbReference type="PANTHER" id="PTHR45815:SF3">
    <property type="entry name" value="PROTEIN DISULFIDE-ISOMERASE A6"/>
    <property type="match status" value="1"/>
</dbReference>
<evidence type="ECO:0000259" key="14">
    <source>
        <dbReference type="PROSITE" id="PS51352"/>
    </source>
</evidence>
<dbReference type="EMBL" id="KN550954">
    <property type="protein sequence ID" value="KHJ93091.1"/>
    <property type="molecule type" value="Genomic_DNA"/>
</dbReference>
<dbReference type="FunFam" id="3.40.30.10:FF:000050">
    <property type="entry name" value="protein disulfide-isomerase A6 isoform X1"/>
    <property type="match status" value="1"/>
</dbReference>
<proteinExistence type="inferred from homology"/>
<feature type="region of interest" description="Disordered" evidence="12">
    <location>
        <begin position="134"/>
        <end position="156"/>
    </location>
</feature>
<name>A0A0B1TAD2_OESDE</name>
<dbReference type="GO" id="GO:0003756">
    <property type="term" value="F:protein disulfide isomerase activity"/>
    <property type="evidence" value="ECO:0007669"/>
    <property type="project" value="UniProtKB-EC"/>
</dbReference>
<feature type="chain" id="PRO_5012226862" description="protein disulfide-isomerase" evidence="13">
    <location>
        <begin position="16"/>
        <end position="171"/>
    </location>
</feature>
<feature type="signal peptide" evidence="13">
    <location>
        <begin position="1"/>
        <end position="15"/>
    </location>
</feature>
<dbReference type="Gene3D" id="3.40.30.10">
    <property type="entry name" value="Glutaredoxin"/>
    <property type="match status" value="1"/>
</dbReference>
<dbReference type="InterPro" id="IPR036249">
    <property type="entry name" value="Thioredoxin-like_sf"/>
</dbReference>
<dbReference type="AlphaFoldDB" id="A0A0B1TAD2"/>
<evidence type="ECO:0000256" key="4">
    <source>
        <dbReference type="ARBA" id="ARBA00012723"/>
    </source>
</evidence>
<keyword evidence="9 15" id="KW-0413">Isomerase</keyword>
<dbReference type="PROSITE" id="PS00194">
    <property type="entry name" value="THIOREDOXIN_1"/>
    <property type="match status" value="1"/>
</dbReference>
<keyword evidence="8" id="KW-1015">Disulfide bond</keyword>
<feature type="compositionally biased region" description="Gly residues" evidence="12">
    <location>
        <begin position="138"/>
        <end position="152"/>
    </location>
</feature>
<evidence type="ECO:0000256" key="10">
    <source>
        <dbReference type="ARBA" id="ARBA00023284"/>
    </source>
</evidence>
<evidence type="ECO:0000256" key="3">
    <source>
        <dbReference type="ARBA" id="ARBA00006347"/>
    </source>
</evidence>
<keyword evidence="16" id="KW-1185">Reference proteome</keyword>
<evidence type="ECO:0000256" key="9">
    <source>
        <dbReference type="ARBA" id="ARBA00023235"/>
    </source>
</evidence>
<dbReference type="SUPFAM" id="SSF52833">
    <property type="entry name" value="Thioredoxin-like"/>
    <property type="match status" value="1"/>
</dbReference>
<comment type="subcellular location">
    <subcellularLocation>
        <location evidence="2">Endoplasmic reticulum lumen</location>
    </subcellularLocation>
</comment>
<evidence type="ECO:0000256" key="13">
    <source>
        <dbReference type="SAM" id="SignalP"/>
    </source>
</evidence>
<dbReference type="InterPro" id="IPR017937">
    <property type="entry name" value="Thioredoxin_CS"/>
</dbReference>
<reference evidence="15 16" key="1">
    <citation type="submission" date="2014-03" db="EMBL/GenBank/DDBJ databases">
        <title>Draft genome of the hookworm Oesophagostomum dentatum.</title>
        <authorList>
            <person name="Mitreva M."/>
        </authorList>
    </citation>
    <scope>NUCLEOTIDE SEQUENCE [LARGE SCALE GENOMIC DNA]</scope>
    <source>
        <strain evidence="15 16">OD-Hann</strain>
    </source>
</reference>
<evidence type="ECO:0000256" key="12">
    <source>
        <dbReference type="SAM" id="MobiDB-lite"/>
    </source>
</evidence>
<evidence type="ECO:0000256" key="1">
    <source>
        <dbReference type="ARBA" id="ARBA00001182"/>
    </source>
</evidence>